<sequence length="172" mass="18176">MVRELAGLVVTAALAAGPGVAAQAQVVNQQINQGGTTTNVHIYNFGPQGGSAPRAVHDAAPSGGSYWDHNASVMVLVADGARRRFYYHRPRPGMAEAGARSGSLLFDGVRRGNTYSGTATVFAGACGTFTYSVDGIVVADRRVVMRGLAPRVDRRTCGVFDYRADELAFDLI</sequence>
<keyword evidence="3" id="KW-1185">Reference proteome</keyword>
<protein>
    <submittedName>
        <fullName evidence="2">Uncharacterized protein</fullName>
    </submittedName>
</protein>
<evidence type="ECO:0000313" key="2">
    <source>
        <dbReference type="EMBL" id="AWN48463.1"/>
    </source>
</evidence>
<feature type="chain" id="PRO_5015923402" evidence="1">
    <location>
        <begin position="22"/>
        <end position="172"/>
    </location>
</feature>
<proteinExistence type="predicted"/>
<organism evidence="2 3">
    <name type="scientific">Methylobacterium terrae</name>
    <dbReference type="NCBI Taxonomy" id="2202827"/>
    <lineage>
        <taxon>Bacteria</taxon>
        <taxon>Pseudomonadati</taxon>
        <taxon>Pseudomonadota</taxon>
        <taxon>Alphaproteobacteria</taxon>
        <taxon>Hyphomicrobiales</taxon>
        <taxon>Methylobacteriaceae</taxon>
        <taxon>Methylobacterium</taxon>
    </lineage>
</organism>
<dbReference type="AlphaFoldDB" id="A0A2U8WR00"/>
<evidence type="ECO:0000256" key="1">
    <source>
        <dbReference type="SAM" id="SignalP"/>
    </source>
</evidence>
<keyword evidence="1" id="KW-0732">Signal</keyword>
<accession>A0A2U8WR00</accession>
<reference evidence="2 3" key="1">
    <citation type="submission" date="2018-05" db="EMBL/GenBank/DDBJ databases">
        <title>Complete Genome Sequence of Methylobacterium sp. 17Sr1-28.</title>
        <authorList>
            <person name="Srinivasan S."/>
        </authorList>
    </citation>
    <scope>NUCLEOTIDE SEQUENCE [LARGE SCALE GENOMIC DNA]</scope>
    <source>
        <strain evidence="2 3">17Sr1-28</strain>
    </source>
</reference>
<dbReference type="OrthoDB" id="8611435at2"/>
<evidence type="ECO:0000313" key="3">
    <source>
        <dbReference type="Proteomes" id="UP000245444"/>
    </source>
</evidence>
<gene>
    <name evidence="2" type="ORF">DK419_20630</name>
</gene>
<dbReference type="KEGG" id="mtea:DK419_20630"/>
<name>A0A2U8WR00_9HYPH</name>
<dbReference type="EMBL" id="CP029553">
    <property type="protein sequence ID" value="AWN48463.1"/>
    <property type="molecule type" value="Genomic_DNA"/>
</dbReference>
<feature type="signal peptide" evidence="1">
    <location>
        <begin position="1"/>
        <end position="21"/>
    </location>
</feature>
<dbReference type="RefSeq" id="WP_109960752.1">
    <property type="nucleotide sequence ID" value="NZ_CP029553.1"/>
</dbReference>
<dbReference type="Proteomes" id="UP000245444">
    <property type="component" value="Chromosome"/>
</dbReference>